<evidence type="ECO:0000313" key="12">
    <source>
        <dbReference type="Proteomes" id="UP000515871"/>
    </source>
</evidence>
<dbReference type="EMBL" id="CP060587">
    <property type="protein sequence ID" value="QNL93926.1"/>
    <property type="molecule type" value="Genomic_DNA"/>
</dbReference>
<evidence type="ECO:0000256" key="2">
    <source>
        <dbReference type="ARBA" id="ARBA00007935"/>
    </source>
</evidence>
<reference evidence="10" key="1">
    <citation type="submission" date="2020-09" db="EMBL/GenBank/DDBJ databases">
        <title>Novel species in genus Aeromicrobium.</title>
        <authorList>
            <person name="Zhang G."/>
        </authorList>
    </citation>
    <scope>NUCLEOTIDE SEQUENCE</scope>
    <source>
        <strain evidence="12">zg-629</strain>
        <strain evidence="11">Zg-629</strain>
        <strain evidence="10">Zg-636</strain>
    </source>
</reference>
<dbReference type="Pfam" id="PF01032">
    <property type="entry name" value="FecCD"/>
    <property type="match status" value="1"/>
</dbReference>
<dbReference type="GO" id="GO:0005886">
    <property type="term" value="C:plasma membrane"/>
    <property type="evidence" value="ECO:0007669"/>
    <property type="project" value="UniProtKB-SubCell"/>
</dbReference>
<keyword evidence="7 9" id="KW-0472">Membrane</keyword>
<feature type="transmembrane region" description="Helical" evidence="9">
    <location>
        <begin position="309"/>
        <end position="328"/>
    </location>
</feature>
<name>A0A8I0EU40_9ACTN</name>
<keyword evidence="12" id="KW-1185">Reference proteome</keyword>
<sequence>MSSRRSAARSTSRRPRSDPDVVSAGRRTLVIVGFAVLLVGGTFVSASVGQLPVSTRDVMGALLHGIGIDTSWRPDDAIIEQTLLQIRFPRVAMSILVGATLAVAGAVMQAIFGNPLAEPGVVGVSAGAALGAAIAIAFGLTAFGGWGVAIMAFIGGFAATVLVYATARVGGRTEVVTLLLTGIAVNAFAGAGLALVMFAADTGSREQIVFWQLGSMNGSRWSEVLIVGLVGLPTCLVGCLLARRYDLLSLGERTAAHLGLRVERLRVGSILLVALLTGVAVAFAGIISFVGLVVPHLVRMLLGPSHRTLLVASMLGGAALLVWADLLARTLVTGSDLPIGLLTSLIGGPFFFYLVRTTRAKAGGWA</sequence>
<comment type="similarity">
    <text evidence="2">Belongs to the binding-protein-dependent transport system permease family. FecCD subfamily.</text>
</comment>
<organism evidence="10 13">
    <name type="scientific">Aeromicrobium senzhongii</name>
    <dbReference type="NCBI Taxonomy" id="2663859"/>
    <lineage>
        <taxon>Bacteria</taxon>
        <taxon>Bacillati</taxon>
        <taxon>Actinomycetota</taxon>
        <taxon>Actinomycetes</taxon>
        <taxon>Propionibacteriales</taxon>
        <taxon>Nocardioidaceae</taxon>
        <taxon>Aeromicrobium</taxon>
    </lineage>
</organism>
<evidence type="ECO:0000313" key="11">
    <source>
        <dbReference type="EMBL" id="QNL93926.1"/>
    </source>
</evidence>
<evidence type="ECO:0000313" key="10">
    <source>
        <dbReference type="EMBL" id="MBC9226245.1"/>
    </source>
</evidence>
<dbReference type="InterPro" id="IPR037294">
    <property type="entry name" value="ABC_BtuC-like"/>
</dbReference>
<accession>A0A8I0EU40</accession>
<dbReference type="PANTHER" id="PTHR30472:SF25">
    <property type="entry name" value="ABC TRANSPORTER PERMEASE PROTEIN MJ0876-RELATED"/>
    <property type="match status" value="1"/>
</dbReference>
<evidence type="ECO:0000256" key="8">
    <source>
        <dbReference type="SAM" id="MobiDB-lite"/>
    </source>
</evidence>
<feature type="transmembrane region" description="Helical" evidence="9">
    <location>
        <begin position="146"/>
        <end position="165"/>
    </location>
</feature>
<keyword evidence="6 9" id="KW-1133">Transmembrane helix</keyword>
<dbReference type="GO" id="GO:0033214">
    <property type="term" value="P:siderophore-iron import into cell"/>
    <property type="evidence" value="ECO:0007669"/>
    <property type="project" value="TreeGrafter"/>
</dbReference>
<feature type="transmembrane region" description="Helical" evidence="9">
    <location>
        <begin position="91"/>
        <end position="113"/>
    </location>
</feature>
<proteinExistence type="inferred from homology"/>
<feature type="compositionally biased region" description="Low complexity" evidence="8">
    <location>
        <begin position="1"/>
        <end position="10"/>
    </location>
</feature>
<evidence type="ECO:0000256" key="5">
    <source>
        <dbReference type="ARBA" id="ARBA00022692"/>
    </source>
</evidence>
<feature type="transmembrane region" description="Helical" evidence="9">
    <location>
        <begin position="337"/>
        <end position="355"/>
    </location>
</feature>
<dbReference type="FunFam" id="1.10.3470.10:FF:000001">
    <property type="entry name" value="Vitamin B12 ABC transporter permease BtuC"/>
    <property type="match status" value="1"/>
</dbReference>
<dbReference type="Gene3D" id="1.10.3470.10">
    <property type="entry name" value="ABC transporter involved in vitamin B12 uptake, BtuC"/>
    <property type="match status" value="1"/>
</dbReference>
<feature type="region of interest" description="Disordered" evidence="8">
    <location>
        <begin position="1"/>
        <end position="21"/>
    </location>
</feature>
<keyword evidence="4" id="KW-1003">Cell membrane</keyword>
<dbReference type="PANTHER" id="PTHR30472">
    <property type="entry name" value="FERRIC ENTEROBACTIN TRANSPORT SYSTEM PERMEASE PROTEIN"/>
    <property type="match status" value="1"/>
</dbReference>
<feature type="transmembrane region" description="Helical" evidence="9">
    <location>
        <begin position="120"/>
        <end position="140"/>
    </location>
</feature>
<dbReference type="SUPFAM" id="SSF81345">
    <property type="entry name" value="ABC transporter involved in vitamin B12 uptake, BtuC"/>
    <property type="match status" value="1"/>
</dbReference>
<feature type="transmembrane region" description="Helical" evidence="9">
    <location>
        <begin position="270"/>
        <end position="297"/>
    </location>
</feature>
<dbReference type="EMBL" id="JACTVM010000002">
    <property type="protein sequence ID" value="MBC9226245.1"/>
    <property type="molecule type" value="Genomic_DNA"/>
</dbReference>
<dbReference type="AlphaFoldDB" id="A0A8I0EU40"/>
<dbReference type="InterPro" id="IPR000522">
    <property type="entry name" value="ABC_transptr_permease_BtuC"/>
</dbReference>
<evidence type="ECO:0000256" key="9">
    <source>
        <dbReference type="SAM" id="Phobius"/>
    </source>
</evidence>
<evidence type="ECO:0000256" key="3">
    <source>
        <dbReference type="ARBA" id="ARBA00022448"/>
    </source>
</evidence>
<keyword evidence="3" id="KW-0813">Transport</keyword>
<dbReference type="GO" id="GO:0022857">
    <property type="term" value="F:transmembrane transporter activity"/>
    <property type="evidence" value="ECO:0007669"/>
    <property type="project" value="InterPro"/>
</dbReference>
<dbReference type="CDD" id="cd06550">
    <property type="entry name" value="TM_ABC_iron-siderophores_like"/>
    <property type="match status" value="1"/>
</dbReference>
<feature type="transmembrane region" description="Helical" evidence="9">
    <location>
        <begin position="220"/>
        <end position="242"/>
    </location>
</feature>
<feature type="transmembrane region" description="Helical" evidence="9">
    <location>
        <begin position="177"/>
        <end position="200"/>
    </location>
</feature>
<keyword evidence="5 9" id="KW-0812">Transmembrane</keyword>
<gene>
    <name evidence="11" type="ORF">H9L21_12605</name>
    <name evidence="10" type="ORF">IBG24_07955</name>
</gene>
<evidence type="ECO:0000256" key="1">
    <source>
        <dbReference type="ARBA" id="ARBA00004651"/>
    </source>
</evidence>
<evidence type="ECO:0000313" key="13">
    <source>
        <dbReference type="Proteomes" id="UP000620591"/>
    </source>
</evidence>
<comment type="subcellular location">
    <subcellularLocation>
        <location evidence="1">Cell membrane</location>
        <topology evidence="1">Multi-pass membrane protein</topology>
    </subcellularLocation>
</comment>
<evidence type="ECO:0000256" key="6">
    <source>
        <dbReference type="ARBA" id="ARBA00022989"/>
    </source>
</evidence>
<evidence type="ECO:0000256" key="4">
    <source>
        <dbReference type="ARBA" id="ARBA00022475"/>
    </source>
</evidence>
<evidence type="ECO:0000256" key="7">
    <source>
        <dbReference type="ARBA" id="ARBA00023136"/>
    </source>
</evidence>
<dbReference type="Proteomes" id="UP000620591">
    <property type="component" value="Unassembled WGS sequence"/>
</dbReference>
<dbReference type="Proteomes" id="UP000515871">
    <property type="component" value="Chromosome"/>
</dbReference>
<protein>
    <submittedName>
        <fullName evidence="10">Iron ABC transporter permease</fullName>
    </submittedName>
</protein>